<proteinExistence type="predicted"/>
<dbReference type="Proteomes" id="UP000707356">
    <property type="component" value="Unassembled WGS sequence"/>
</dbReference>
<dbReference type="SUPFAM" id="SSF56349">
    <property type="entry name" value="DNA breaking-rejoining enzymes"/>
    <property type="match status" value="1"/>
</dbReference>
<evidence type="ECO:0000256" key="1">
    <source>
        <dbReference type="ARBA" id="ARBA00023172"/>
    </source>
</evidence>
<comment type="caution">
    <text evidence="3">The sequence shown here is derived from an EMBL/GenBank/DDBJ whole genome shotgun (WGS) entry which is preliminary data.</text>
</comment>
<reference evidence="3" key="2">
    <citation type="journal article" date="2022" name="Microbiol. Resour. Announc.">
        <title>Metagenome Sequencing to Explore Phylogenomics of Terrestrial Cyanobacteria.</title>
        <authorList>
            <person name="Ward R.D."/>
            <person name="Stajich J.E."/>
            <person name="Johansen J.R."/>
            <person name="Huntemann M."/>
            <person name="Clum A."/>
            <person name="Foster B."/>
            <person name="Foster B."/>
            <person name="Roux S."/>
            <person name="Palaniappan K."/>
            <person name="Varghese N."/>
            <person name="Mukherjee S."/>
            <person name="Reddy T.B.K."/>
            <person name="Daum C."/>
            <person name="Copeland A."/>
            <person name="Chen I.A."/>
            <person name="Ivanova N.N."/>
            <person name="Kyrpides N.C."/>
            <person name="Shapiro N."/>
            <person name="Eloe-Fadrosh E.A."/>
            <person name="Pietrasiak N."/>
        </authorList>
    </citation>
    <scope>NUCLEOTIDE SEQUENCE</scope>
    <source>
        <strain evidence="3">GSE-TBD4-15B</strain>
    </source>
</reference>
<accession>A0A951U800</accession>
<dbReference type="InterPro" id="IPR013762">
    <property type="entry name" value="Integrase-like_cat_sf"/>
</dbReference>
<evidence type="ECO:0000259" key="2">
    <source>
        <dbReference type="PROSITE" id="PS51898"/>
    </source>
</evidence>
<protein>
    <submittedName>
        <fullName evidence="3">Site-specific integrase</fullName>
    </submittedName>
</protein>
<name>A0A951U800_9CYAN</name>
<feature type="domain" description="Tyr recombinase" evidence="2">
    <location>
        <begin position="154"/>
        <end position="317"/>
    </location>
</feature>
<reference evidence="3" key="1">
    <citation type="submission" date="2021-05" db="EMBL/GenBank/DDBJ databases">
        <authorList>
            <person name="Pietrasiak N."/>
            <person name="Ward R."/>
            <person name="Stajich J.E."/>
            <person name="Kurbessoian T."/>
        </authorList>
    </citation>
    <scope>NUCLEOTIDE SEQUENCE</scope>
    <source>
        <strain evidence="3">GSE-TBD4-15B</strain>
    </source>
</reference>
<organism evidence="3 4">
    <name type="scientific">Pegethrix bostrychoides GSE-TBD4-15B</name>
    <dbReference type="NCBI Taxonomy" id="2839662"/>
    <lineage>
        <taxon>Bacteria</taxon>
        <taxon>Bacillati</taxon>
        <taxon>Cyanobacteriota</taxon>
        <taxon>Cyanophyceae</taxon>
        <taxon>Oculatellales</taxon>
        <taxon>Oculatellaceae</taxon>
        <taxon>Pegethrix</taxon>
    </lineage>
</organism>
<dbReference type="GO" id="GO:0003677">
    <property type="term" value="F:DNA binding"/>
    <property type="evidence" value="ECO:0007669"/>
    <property type="project" value="InterPro"/>
</dbReference>
<dbReference type="EMBL" id="JAHHHV010000083">
    <property type="protein sequence ID" value="MBW4467987.1"/>
    <property type="molecule type" value="Genomic_DNA"/>
</dbReference>
<dbReference type="AlphaFoldDB" id="A0A951U800"/>
<dbReference type="GO" id="GO:0015074">
    <property type="term" value="P:DNA integration"/>
    <property type="evidence" value="ECO:0007669"/>
    <property type="project" value="InterPro"/>
</dbReference>
<evidence type="ECO:0000313" key="3">
    <source>
        <dbReference type="EMBL" id="MBW4467987.1"/>
    </source>
</evidence>
<dbReference type="Gene3D" id="1.10.443.10">
    <property type="entry name" value="Intergrase catalytic core"/>
    <property type="match status" value="1"/>
</dbReference>
<dbReference type="GO" id="GO:0006310">
    <property type="term" value="P:DNA recombination"/>
    <property type="evidence" value="ECO:0007669"/>
    <property type="project" value="UniProtKB-KW"/>
</dbReference>
<dbReference type="InterPro" id="IPR011010">
    <property type="entry name" value="DNA_brk_join_enz"/>
</dbReference>
<dbReference type="InterPro" id="IPR002104">
    <property type="entry name" value="Integrase_catalytic"/>
</dbReference>
<sequence>MPPRPGASRSEPHQQRLALGLWANPAGVSQAEKLARRISADLACGTFDWSGYVAASSKKTSISALENVLAEFEKSARSCISDTTWKTEYERVFSRFGAGDQELTAELLERVILQTAPDSRQRRRFCVSLGRLAAFAGLEVDFGRLRGKYSASALEPRDLPSDEQILQQAAAIKSDGWRWLYGMMAAYGLRNHEPFFLDCEVMRSGGYQIRVLAGKTGARNVWPFYPDWVDLLDLRSVVLPAVTGKTHADYGSRVSQYFGRNLSLPFQPYDLRHCWAVRTLKLGLDLSLAAQQMGHSLKVHSETYHRWISDEVHQQAFNRIQQRDGGGAAAAAPSETVRYADDL</sequence>
<dbReference type="PROSITE" id="PS51898">
    <property type="entry name" value="TYR_RECOMBINASE"/>
    <property type="match status" value="1"/>
</dbReference>
<evidence type="ECO:0000313" key="4">
    <source>
        <dbReference type="Proteomes" id="UP000707356"/>
    </source>
</evidence>
<gene>
    <name evidence="3" type="ORF">KME07_21385</name>
</gene>
<keyword evidence="1" id="KW-0233">DNA recombination</keyword>